<organism evidence="3 4">
    <name type="scientific">Suillus discolor</name>
    <dbReference type="NCBI Taxonomy" id="1912936"/>
    <lineage>
        <taxon>Eukaryota</taxon>
        <taxon>Fungi</taxon>
        <taxon>Dikarya</taxon>
        <taxon>Basidiomycota</taxon>
        <taxon>Agaricomycotina</taxon>
        <taxon>Agaricomycetes</taxon>
        <taxon>Agaricomycetidae</taxon>
        <taxon>Boletales</taxon>
        <taxon>Suillineae</taxon>
        <taxon>Suillaceae</taxon>
        <taxon>Suillus</taxon>
    </lineage>
</organism>
<feature type="transmembrane region" description="Helical" evidence="2">
    <location>
        <begin position="88"/>
        <end position="109"/>
    </location>
</feature>
<feature type="region of interest" description="Disordered" evidence="1">
    <location>
        <begin position="195"/>
        <end position="216"/>
    </location>
</feature>
<dbReference type="RefSeq" id="XP_041293309.1">
    <property type="nucleotide sequence ID" value="XM_041437183.1"/>
</dbReference>
<dbReference type="GeneID" id="64699442"/>
<feature type="transmembrane region" description="Helical" evidence="2">
    <location>
        <begin position="292"/>
        <end position="312"/>
    </location>
</feature>
<keyword evidence="2" id="KW-0812">Transmembrane</keyword>
<dbReference type="EMBL" id="JABBWM010000024">
    <property type="protein sequence ID" value="KAG2109227.1"/>
    <property type="molecule type" value="Genomic_DNA"/>
</dbReference>
<comment type="caution">
    <text evidence="3">The sequence shown here is derived from an EMBL/GenBank/DDBJ whole genome shotgun (WGS) entry which is preliminary data.</text>
</comment>
<evidence type="ECO:0000256" key="1">
    <source>
        <dbReference type="SAM" id="MobiDB-lite"/>
    </source>
</evidence>
<keyword evidence="2" id="KW-0472">Membrane</keyword>
<reference evidence="3" key="1">
    <citation type="journal article" date="2020" name="New Phytol.">
        <title>Comparative genomics reveals dynamic genome evolution in host specialist ectomycorrhizal fungi.</title>
        <authorList>
            <person name="Lofgren L.A."/>
            <person name="Nguyen N.H."/>
            <person name="Vilgalys R."/>
            <person name="Ruytinx J."/>
            <person name="Liao H.L."/>
            <person name="Branco S."/>
            <person name="Kuo A."/>
            <person name="LaButti K."/>
            <person name="Lipzen A."/>
            <person name="Andreopoulos W."/>
            <person name="Pangilinan J."/>
            <person name="Riley R."/>
            <person name="Hundley H."/>
            <person name="Na H."/>
            <person name="Barry K."/>
            <person name="Grigoriev I.V."/>
            <person name="Stajich J.E."/>
            <person name="Kennedy P.G."/>
        </authorList>
    </citation>
    <scope>NUCLEOTIDE SEQUENCE</scope>
    <source>
        <strain evidence="3">FC423</strain>
    </source>
</reference>
<accession>A0A9P7F6Y4</accession>
<dbReference type="Proteomes" id="UP000823399">
    <property type="component" value="Unassembled WGS sequence"/>
</dbReference>
<sequence>MTARRIHTTGELAVRASSIQLPARSQTETSGALKRLGLGGHLDIEEDEREFDVIFPPRKRTQKEQDKEDEDARRRAMRNLVNSWQERLQLISVITTFFASIEAGMLVPVNTDPNAVHALPGLLKAANAGFLGALIMHVYAAVLSFLAAFLLIRYKLKEASNEELFAEGRAKGFQITASPVNGAFHVEDVERDAQNNETGKFDPENPPQKGMPENTDTKYDPRALPRMGSTPAEPPIFARDPHLEQVGFWNLTISSHLLSRVHTLCILFAGIGFVLAIMGILTYAWALQPKEVSIFVTVSFGAAVLAMGVLLLPDPSP</sequence>
<feature type="transmembrane region" description="Helical" evidence="2">
    <location>
        <begin position="264"/>
        <end position="286"/>
    </location>
</feature>
<proteinExistence type="predicted"/>
<dbReference type="AlphaFoldDB" id="A0A9P7F6Y4"/>
<evidence type="ECO:0000256" key="2">
    <source>
        <dbReference type="SAM" id="Phobius"/>
    </source>
</evidence>
<evidence type="ECO:0000313" key="3">
    <source>
        <dbReference type="EMBL" id="KAG2109227.1"/>
    </source>
</evidence>
<evidence type="ECO:0000313" key="4">
    <source>
        <dbReference type="Proteomes" id="UP000823399"/>
    </source>
</evidence>
<name>A0A9P7F6Y4_9AGAM</name>
<keyword evidence="2" id="KW-1133">Transmembrane helix</keyword>
<feature type="transmembrane region" description="Helical" evidence="2">
    <location>
        <begin position="129"/>
        <end position="152"/>
    </location>
</feature>
<protein>
    <submittedName>
        <fullName evidence="3">Uncharacterized protein</fullName>
    </submittedName>
</protein>
<gene>
    <name evidence="3" type="ORF">F5147DRAFT_692256</name>
</gene>
<dbReference type="OrthoDB" id="2653987at2759"/>
<keyword evidence="4" id="KW-1185">Reference proteome</keyword>